<proteinExistence type="inferred from homology"/>
<evidence type="ECO:0000256" key="9">
    <source>
        <dbReference type="RuleBase" id="RU361174"/>
    </source>
</evidence>
<dbReference type="GO" id="GO:0030248">
    <property type="term" value="F:cellulose binding"/>
    <property type="evidence" value="ECO:0007669"/>
    <property type="project" value="InterPro"/>
</dbReference>
<evidence type="ECO:0000256" key="4">
    <source>
        <dbReference type="ARBA" id="ARBA00022729"/>
    </source>
</evidence>
<evidence type="ECO:0000256" key="6">
    <source>
        <dbReference type="ARBA" id="ARBA00023277"/>
    </source>
</evidence>
<evidence type="ECO:0000259" key="11">
    <source>
        <dbReference type="PROSITE" id="PS51164"/>
    </source>
</evidence>
<dbReference type="Proteomes" id="UP000613580">
    <property type="component" value="Unassembled WGS sequence"/>
</dbReference>
<keyword evidence="3 13" id="KW-0858">Xylan degradation</keyword>
<evidence type="ECO:0000259" key="12">
    <source>
        <dbReference type="PROSITE" id="PS51760"/>
    </source>
</evidence>
<gene>
    <name evidence="13" type="ORF">HMN09_00848500</name>
</gene>
<dbReference type="InterPro" id="IPR000254">
    <property type="entry name" value="CBD"/>
</dbReference>
<evidence type="ECO:0000256" key="7">
    <source>
        <dbReference type="ARBA" id="ARBA00023295"/>
    </source>
</evidence>
<dbReference type="InterPro" id="IPR044846">
    <property type="entry name" value="GH10"/>
</dbReference>
<dbReference type="AlphaFoldDB" id="A0A8H6ST84"/>
<evidence type="ECO:0000256" key="1">
    <source>
        <dbReference type="ARBA" id="ARBA00000681"/>
    </source>
</evidence>
<dbReference type="EMBL" id="JACAZE010000011">
    <property type="protein sequence ID" value="KAF7304462.1"/>
    <property type="molecule type" value="Genomic_DNA"/>
</dbReference>
<dbReference type="Pfam" id="PF00734">
    <property type="entry name" value="CBM_1"/>
    <property type="match status" value="1"/>
</dbReference>
<dbReference type="GO" id="GO:0005576">
    <property type="term" value="C:extracellular region"/>
    <property type="evidence" value="ECO:0007669"/>
    <property type="project" value="InterPro"/>
</dbReference>
<feature type="domain" description="CBM1" evidence="11">
    <location>
        <begin position="468"/>
        <end position="504"/>
    </location>
</feature>
<comment type="caution">
    <text evidence="13">The sequence shown here is derived from an EMBL/GenBank/DDBJ whole genome shotgun (WGS) entry which is preliminary data.</text>
</comment>
<evidence type="ECO:0000256" key="8">
    <source>
        <dbReference type="ARBA" id="ARBA00023326"/>
    </source>
</evidence>
<dbReference type="InterPro" id="IPR001000">
    <property type="entry name" value="GH10_dom"/>
</dbReference>
<protein>
    <recommendedName>
        <fullName evidence="9">Beta-xylanase</fullName>
        <ecNumber evidence="9">3.2.1.8</ecNumber>
    </recommendedName>
</protein>
<dbReference type="SUPFAM" id="SSF57180">
    <property type="entry name" value="Cellulose-binding domain"/>
    <property type="match status" value="1"/>
</dbReference>
<evidence type="ECO:0000256" key="3">
    <source>
        <dbReference type="ARBA" id="ARBA00022651"/>
    </source>
</evidence>
<dbReference type="PRINTS" id="PR00134">
    <property type="entry name" value="GLHYDRLASE10"/>
</dbReference>
<organism evidence="13 14">
    <name type="scientific">Mycena chlorophos</name>
    <name type="common">Agaric fungus</name>
    <name type="synonym">Agaricus chlorophos</name>
    <dbReference type="NCBI Taxonomy" id="658473"/>
    <lineage>
        <taxon>Eukaryota</taxon>
        <taxon>Fungi</taxon>
        <taxon>Dikarya</taxon>
        <taxon>Basidiomycota</taxon>
        <taxon>Agaricomycotina</taxon>
        <taxon>Agaricomycetes</taxon>
        <taxon>Agaricomycetidae</taxon>
        <taxon>Agaricales</taxon>
        <taxon>Marasmiineae</taxon>
        <taxon>Mycenaceae</taxon>
        <taxon>Mycena</taxon>
    </lineage>
</organism>
<keyword evidence="7 9" id="KW-0326">Glycosidase</keyword>
<dbReference type="PROSITE" id="PS00562">
    <property type="entry name" value="CBM1_1"/>
    <property type="match status" value="1"/>
</dbReference>
<evidence type="ECO:0000313" key="14">
    <source>
        <dbReference type="Proteomes" id="UP000613580"/>
    </source>
</evidence>
<dbReference type="OrthoDB" id="3055998at2759"/>
<keyword evidence="4" id="KW-0732">Signal</keyword>
<comment type="similarity">
    <text evidence="2 9">Belongs to the glycosyl hydrolase 10 (cellulase F) family.</text>
</comment>
<accession>A0A8H6ST84</accession>
<name>A0A8H6ST84_MYCCL</name>
<reference evidence="13" key="1">
    <citation type="submission" date="2020-05" db="EMBL/GenBank/DDBJ databases">
        <title>Mycena genomes resolve the evolution of fungal bioluminescence.</title>
        <authorList>
            <person name="Tsai I.J."/>
        </authorList>
    </citation>
    <scope>NUCLEOTIDE SEQUENCE</scope>
    <source>
        <strain evidence="13">110903Hualien_Pintung</strain>
    </source>
</reference>
<evidence type="ECO:0000256" key="5">
    <source>
        <dbReference type="ARBA" id="ARBA00022801"/>
    </source>
</evidence>
<dbReference type="SUPFAM" id="SSF51445">
    <property type="entry name" value="(Trans)glycosidases"/>
    <property type="match status" value="1"/>
</dbReference>
<comment type="catalytic activity">
    <reaction evidence="1 9">
        <text>Endohydrolysis of (1-&gt;4)-beta-D-xylosidic linkages in xylans.</text>
        <dbReference type="EC" id="3.2.1.8"/>
    </reaction>
</comment>
<feature type="compositionally biased region" description="Low complexity" evidence="10">
    <location>
        <begin position="442"/>
        <end position="460"/>
    </location>
</feature>
<keyword evidence="14" id="KW-1185">Reference proteome</keyword>
<sequence length="506" mass="53425">MIVPMAPKVGPATERELRPHYGYFFICSFHSILRACAAMSSLVASFIAIAIFAGRVANAQPAVSLLIDNGYPSSGTLNIASVLTQVSAKKGQTFHFGSTYDTYDADQSWFDSIFQTFFKHVVSENGCKWDATEPTQGTSDLTECLATQSFATTYGNSFRGHNTFWHSQTPSWLPGSFSASTLVNTIIPQHVQAEIQGMGSSVTSWDVVNEVVGDGVSNGMTALQCVQNKGDWPTVTSDGSGTPLVTDLSFIYQAFKTAYTYAGANTRLAINDYNTGGQDAKTACVIAVLESIQANTSIPYDRLAIGFQSHLTASTGGFYTKSALASTFSTLAALGVNAMITEMDIEVNTDNTANLRYQAAIWGDYLDACLYASNCNEFINWDPRDDLSWRGTSAAATLFDSNGNPKPAAYEVAARLQNYAAGNAEPCATSSGTSVCTITGTGSTTTGSSSSTSSTKSSSSGSGGPTGCASAEWGQCGGMGWTGCTSCASGTTCQEQNAYYSQCLPS</sequence>
<feature type="domain" description="GH10" evidence="12">
    <location>
        <begin position="80"/>
        <end position="415"/>
    </location>
</feature>
<dbReference type="InterPro" id="IPR035971">
    <property type="entry name" value="CBD_sf"/>
</dbReference>
<dbReference type="PANTHER" id="PTHR31490">
    <property type="entry name" value="GLYCOSYL HYDROLASE"/>
    <property type="match status" value="1"/>
</dbReference>
<dbReference type="GO" id="GO:0045493">
    <property type="term" value="P:xylan catabolic process"/>
    <property type="evidence" value="ECO:0007669"/>
    <property type="project" value="UniProtKB-KW"/>
</dbReference>
<evidence type="ECO:0000256" key="10">
    <source>
        <dbReference type="SAM" id="MobiDB-lite"/>
    </source>
</evidence>
<dbReference type="EC" id="3.2.1.8" evidence="9"/>
<feature type="region of interest" description="Disordered" evidence="10">
    <location>
        <begin position="442"/>
        <end position="464"/>
    </location>
</feature>
<keyword evidence="6 9" id="KW-0119">Carbohydrate metabolism</keyword>
<evidence type="ECO:0000256" key="2">
    <source>
        <dbReference type="ARBA" id="ARBA00007495"/>
    </source>
</evidence>
<evidence type="ECO:0000313" key="13">
    <source>
        <dbReference type="EMBL" id="KAF7304462.1"/>
    </source>
</evidence>
<keyword evidence="8 9" id="KW-0624">Polysaccharide degradation</keyword>
<dbReference type="PROSITE" id="PS51760">
    <property type="entry name" value="GH10_2"/>
    <property type="match status" value="1"/>
</dbReference>
<dbReference type="SMART" id="SM00633">
    <property type="entry name" value="Glyco_10"/>
    <property type="match status" value="1"/>
</dbReference>
<dbReference type="Pfam" id="PF00331">
    <property type="entry name" value="Glyco_hydro_10"/>
    <property type="match status" value="1"/>
</dbReference>
<keyword evidence="5 9" id="KW-0378">Hydrolase</keyword>
<dbReference type="Gene3D" id="3.20.20.80">
    <property type="entry name" value="Glycosidases"/>
    <property type="match status" value="1"/>
</dbReference>
<dbReference type="SMART" id="SM00236">
    <property type="entry name" value="fCBD"/>
    <property type="match status" value="1"/>
</dbReference>
<dbReference type="GO" id="GO:0031176">
    <property type="term" value="F:endo-1,4-beta-xylanase activity"/>
    <property type="evidence" value="ECO:0007669"/>
    <property type="project" value="UniProtKB-EC"/>
</dbReference>
<dbReference type="InterPro" id="IPR017853">
    <property type="entry name" value="GH"/>
</dbReference>
<dbReference type="PANTHER" id="PTHR31490:SF88">
    <property type="entry name" value="BETA-XYLANASE"/>
    <property type="match status" value="1"/>
</dbReference>
<dbReference type="PROSITE" id="PS51164">
    <property type="entry name" value="CBM1_2"/>
    <property type="match status" value="1"/>
</dbReference>